<organism evidence="1 2">
    <name type="scientific">Saccharothrix xinjiangensis</name>
    <dbReference type="NCBI Taxonomy" id="204798"/>
    <lineage>
        <taxon>Bacteria</taxon>
        <taxon>Bacillati</taxon>
        <taxon>Actinomycetota</taxon>
        <taxon>Actinomycetes</taxon>
        <taxon>Pseudonocardiales</taxon>
        <taxon>Pseudonocardiaceae</taxon>
        <taxon>Saccharothrix</taxon>
    </lineage>
</organism>
<dbReference type="EMBL" id="JBHSJB010000023">
    <property type="protein sequence ID" value="MFC5056618.1"/>
    <property type="molecule type" value="Genomic_DNA"/>
</dbReference>
<keyword evidence="2" id="KW-1185">Reference proteome</keyword>
<comment type="caution">
    <text evidence="1">The sequence shown here is derived from an EMBL/GenBank/DDBJ whole genome shotgun (WGS) entry which is preliminary data.</text>
</comment>
<dbReference type="Proteomes" id="UP001595833">
    <property type="component" value="Unassembled WGS sequence"/>
</dbReference>
<evidence type="ECO:0000313" key="1">
    <source>
        <dbReference type="EMBL" id="MFC5056618.1"/>
    </source>
</evidence>
<gene>
    <name evidence="1" type="ORF">ACFPFM_23070</name>
</gene>
<protein>
    <submittedName>
        <fullName evidence="1">Uncharacterized protein</fullName>
    </submittedName>
</protein>
<reference evidence="2" key="1">
    <citation type="journal article" date="2019" name="Int. J. Syst. Evol. Microbiol.">
        <title>The Global Catalogue of Microorganisms (GCM) 10K type strain sequencing project: providing services to taxonomists for standard genome sequencing and annotation.</title>
        <authorList>
            <consortium name="The Broad Institute Genomics Platform"/>
            <consortium name="The Broad Institute Genome Sequencing Center for Infectious Disease"/>
            <person name="Wu L."/>
            <person name="Ma J."/>
        </authorList>
    </citation>
    <scope>NUCLEOTIDE SEQUENCE [LARGE SCALE GENOMIC DNA]</scope>
    <source>
        <strain evidence="2">KCTC 12848</strain>
    </source>
</reference>
<evidence type="ECO:0000313" key="2">
    <source>
        <dbReference type="Proteomes" id="UP001595833"/>
    </source>
</evidence>
<proteinExistence type="predicted"/>
<name>A0ABV9Y1N8_9PSEU</name>
<accession>A0ABV9Y1N8</accession>
<sequence>MTTVVRRAVEAARDQALALVAACGRPFGDLAAWRLPPDRPAPALPAGVLDVEPER</sequence>
<dbReference type="RefSeq" id="WP_344034358.1">
    <property type="nucleotide sequence ID" value="NZ_BAAAKE010000001.1"/>
</dbReference>